<reference evidence="1" key="2">
    <citation type="submission" date="2020-09" db="EMBL/GenBank/DDBJ databases">
        <authorList>
            <person name="Sun Q."/>
            <person name="Sedlacek I."/>
        </authorList>
    </citation>
    <scope>NUCLEOTIDE SEQUENCE</scope>
    <source>
        <strain evidence="1">CCM 7905</strain>
    </source>
</reference>
<dbReference type="Proteomes" id="UP000654257">
    <property type="component" value="Unassembled WGS sequence"/>
</dbReference>
<dbReference type="EMBL" id="BMCU01000001">
    <property type="protein sequence ID" value="GGF99892.1"/>
    <property type="molecule type" value="Genomic_DNA"/>
</dbReference>
<evidence type="ECO:0000313" key="1">
    <source>
        <dbReference type="EMBL" id="GGF99892.1"/>
    </source>
</evidence>
<accession>A0A917FTD7</accession>
<proteinExistence type="predicted"/>
<dbReference type="RefSeq" id="WP_188543747.1">
    <property type="nucleotide sequence ID" value="NZ_BMCU01000001.1"/>
</dbReference>
<gene>
    <name evidence="1" type="ORF">GCM10007304_12250</name>
</gene>
<reference evidence="1" key="1">
    <citation type="journal article" date="2014" name="Int. J. Syst. Evol. Microbiol.">
        <title>Complete genome sequence of Corynebacterium casei LMG S-19264T (=DSM 44701T), isolated from a smear-ripened cheese.</title>
        <authorList>
            <consortium name="US DOE Joint Genome Institute (JGI-PGF)"/>
            <person name="Walter F."/>
            <person name="Albersmeier A."/>
            <person name="Kalinowski J."/>
            <person name="Ruckert C."/>
        </authorList>
    </citation>
    <scope>NUCLEOTIDE SEQUENCE</scope>
    <source>
        <strain evidence="1">CCM 7905</strain>
    </source>
</reference>
<evidence type="ECO:0000313" key="2">
    <source>
        <dbReference type="Proteomes" id="UP000654257"/>
    </source>
</evidence>
<dbReference type="AlphaFoldDB" id="A0A917FTD7"/>
<organism evidence="1 2">
    <name type="scientific">Rhodococcoides trifolii</name>
    <dbReference type="NCBI Taxonomy" id="908250"/>
    <lineage>
        <taxon>Bacteria</taxon>
        <taxon>Bacillati</taxon>
        <taxon>Actinomycetota</taxon>
        <taxon>Actinomycetes</taxon>
        <taxon>Mycobacteriales</taxon>
        <taxon>Nocardiaceae</taxon>
        <taxon>Rhodococcoides</taxon>
    </lineage>
</organism>
<sequence length="106" mass="11750">MTEPLSIEPGAAETCADAWREYGDKLRDLKYQASRFVRLDAFGTLPSGQLLGNKFLQLAVGSDRSFASVIQQHIDIADRMHETFLAAGRAYAETEAQNAERLTNSE</sequence>
<comment type="caution">
    <text evidence="1">The sequence shown here is derived from an EMBL/GenBank/DDBJ whole genome shotgun (WGS) entry which is preliminary data.</text>
</comment>
<name>A0A917FTD7_9NOCA</name>
<protein>
    <submittedName>
        <fullName evidence="1">Uncharacterized protein</fullName>
    </submittedName>
</protein>
<keyword evidence="2" id="KW-1185">Reference proteome</keyword>